<dbReference type="EMBL" id="BOQT01000026">
    <property type="protein sequence ID" value="GIN23132.1"/>
    <property type="molecule type" value="Genomic_DNA"/>
</dbReference>
<evidence type="ECO:0000259" key="2">
    <source>
        <dbReference type="Pfam" id="PF12708"/>
    </source>
</evidence>
<name>A0ABQ4KDI0_9BACI</name>
<feature type="domain" description="Rhamnogalacturonase A/B/Epimerase-like pectate lyase" evidence="2">
    <location>
        <begin position="271"/>
        <end position="536"/>
    </location>
</feature>
<dbReference type="PANTHER" id="PTHR31339:SF9">
    <property type="entry name" value="PLASMIN AND FIBRONECTIN-BINDING PROTEIN A"/>
    <property type="match status" value="1"/>
</dbReference>
<feature type="domain" description="Periplasmic copper-binding protein NosD beta helix" evidence="1">
    <location>
        <begin position="557"/>
        <end position="703"/>
    </location>
</feature>
<dbReference type="InterPro" id="IPR007742">
    <property type="entry name" value="NosD_dom"/>
</dbReference>
<dbReference type="Proteomes" id="UP000680279">
    <property type="component" value="Unassembled WGS sequence"/>
</dbReference>
<dbReference type="SMART" id="SM00710">
    <property type="entry name" value="PbH1"/>
    <property type="match status" value="11"/>
</dbReference>
<dbReference type="InterPro" id="IPR006626">
    <property type="entry name" value="PbH1"/>
</dbReference>
<protein>
    <submittedName>
        <fullName evidence="3">Uncharacterized protein</fullName>
    </submittedName>
</protein>
<sequence>MDDFTIYNDPILVRKRKGISGDPYKNVTETLWVDKGVAYLRETPSRTERVRVTGTSYPLYEINDGELTKDTYKVDYVHGEVYFHESLNKKSLTFSYLGTGVLYFPDSRIYLTGDKNYGSAKIKFQDIDRSVLEQKNRVDNLIRSTPQPSELVDVRTDRNGKVYSVAKDRIDADQKKIEDVQIDLNGKEYTSPKARVDADQKMVEDAFMSSSRTEILKSLDARIIYDYNELNQNINTKVDNLQNTLVPQIDNLKNIINTEINRIESRIKKEINVIDFGAKGDGVNDDTEALRAALAEAKKRGGGTVIVPYGKYLLRGSLTIYRNTRLLSDEGVVFFRANDYSGYMLKNGDSGDQYTEYNGNGNIIVSGGMWDGRGNLFENGGTLITFGHSENVIFENLILKDVVNNHGIEINSSKNVIVDNCKFLGFRNTGQRDYAEAIQIDRASEAGFPAFGSYDLTPCRNVTIQNCFFGKSGTSGMTGWGRGVGSHGTITASAKHSNINVKNNRFEDTIQWAIYPLHWDDSQITNNKIINCGGGVRANVSSASMFRITIDSNIFLNTGEAGLSNISVVGSADYEMRTVSISNNIIYGVSDKSVSGIYAAYCNGCKIQGNDIRNCGTHGIMVRRGRYYDVSNNSVISCEDTGIYFWTDILYSNISNNSIGYIGLNGIHVTSNVDTLSISGNTISGVNKVKYDGGMGNHIRITDNVDRVSIMGNVCRNIAHDYIATNGLYISSTCTNVNRTGNIFRGIGINDNSGSLVTGDSV</sequence>
<evidence type="ECO:0000313" key="3">
    <source>
        <dbReference type="EMBL" id="GIN23132.1"/>
    </source>
</evidence>
<reference evidence="3 4" key="1">
    <citation type="submission" date="2021-03" db="EMBL/GenBank/DDBJ databases">
        <title>Antimicrobial resistance genes in bacteria isolated from Japanese honey, and their potential for conferring macrolide and lincosamide resistance in the American foulbrood pathogen Paenibacillus larvae.</title>
        <authorList>
            <person name="Okamoto M."/>
            <person name="Kumagai M."/>
            <person name="Kanamori H."/>
            <person name="Takamatsu D."/>
        </authorList>
    </citation>
    <scope>NUCLEOTIDE SEQUENCE [LARGE SCALE GENOMIC DNA]</scope>
    <source>
        <strain evidence="3 4">J1TS3</strain>
    </source>
</reference>
<dbReference type="InterPro" id="IPR011050">
    <property type="entry name" value="Pectin_lyase_fold/virulence"/>
</dbReference>
<organism evidence="3 4">
    <name type="scientific">Siminovitchia fordii</name>
    <dbReference type="NCBI Taxonomy" id="254759"/>
    <lineage>
        <taxon>Bacteria</taxon>
        <taxon>Bacillati</taxon>
        <taxon>Bacillota</taxon>
        <taxon>Bacilli</taxon>
        <taxon>Bacillales</taxon>
        <taxon>Bacillaceae</taxon>
        <taxon>Siminovitchia</taxon>
    </lineage>
</organism>
<gene>
    <name evidence="3" type="ORF">J1TS3_42660</name>
</gene>
<accession>A0ABQ4KDI0</accession>
<comment type="caution">
    <text evidence="3">The sequence shown here is derived from an EMBL/GenBank/DDBJ whole genome shotgun (WGS) entry which is preliminary data.</text>
</comment>
<dbReference type="InterPro" id="IPR012334">
    <property type="entry name" value="Pectin_lyas_fold"/>
</dbReference>
<proteinExistence type="predicted"/>
<dbReference type="Pfam" id="PF05048">
    <property type="entry name" value="NosD"/>
    <property type="match status" value="1"/>
</dbReference>
<dbReference type="SUPFAM" id="SSF51126">
    <property type="entry name" value="Pectin lyase-like"/>
    <property type="match status" value="2"/>
</dbReference>
<evidence type="ECO:0000259" key="1">
    <source>
        <dbReference type="Pfam" id="PF05048"/>
    </source>
</evidence>
<evidence type="ECO:0000313" key="4">
    <source>
        <dbReference type="Proteomes" id="UP000680279"/>
    </source>
</evidence>
<dbReference type="RefSeq" id="WP_212963898.1">
    <property type="nucleotide sequence ID" value="NZ_BOQT01000026.1"/>
</dbReference>
<dbReference type="InterPro" id="IPR051801">
    <property type="entry name" value="GH28_Enzymes"/>
</dbReference>
<keyword evidence="4" id="KW-1185">Reference proteome</keyword>
<dbReference type="Gene3D" id="2.160.20.10">
    <property type="entry name" value="Single-stranded right-handed beta-helix, Pectin lyase-like"/>
    <property type="match status" value="1"/>
</dbReference>
<dbReference type="PANTHER" id="PTHR31339">
    <property type="entry name" value="PECTIN LYASE-RELATED"/>
    <property type="match status" value="1"/>
</dbReference>
<dbReference type="InterPro" id="IPR024535">
    <property type="entry name" value="RHGA/B-epi-like_pectate_lyase"/>
</dbReference>
<dbReference type="Pfam" id="PF12708">
    <property type="entry name" value="Pect-lyase_RHGA_epim"/>
    <property type="match status" value="1"/>
</dbReference>